<dbReference type="AlphaFoldDB" id="A0A6G1DPV9"/>
<evidence type="ECO:0000313" key="1">
    <source>
        <dbReference type="EMBL" id="KAF0914547.1"/>
    </source>
</evidence>
<keyword evidence="2" id="KW-1185">Reference proteome</keyword>
<dbReference type="EMBL" id="SPHZ02000006">
    <property type="protein sequence ID" value="KAF0914547.1"/>
    <property type="molecule type" value="Genomic_DNA"/>
</dbReference>
<accession>A0A6G1DPV9</accession>
<dbReference type="Proteomes" id="UP000479710">
    <property type="component" value="Unassembled WGS sequence"/>
</dbReference>
<organism evidence="1 2">
    <name type="scientific">Oryza meyeriana var. granulata</name>
    <dbReference type="NCBI Taxonomy" id="110450"/>
    <lineage>
        <taxon>Eukaryota</taxon>
        <taxon>Viridiplantae</taxon>
        <taxon>Streptophyta</taxon>
        <taxon>Embryophyta</taxon>
        <taxon>Tracheophyta</taxon>
        <taxon>Spermatophyta</taxon>
        <taxon>Magnoliopsida</taxon>
        <taxon>Liliopsida</taxon>
        <taxon>Poales</taxon>
        <taxon>Poaceae</taxon>
        <taxon>BOP clade</taxon>
        <taxon>Oryzoideae</taxon>
        <taxon>Oryzeae</taxon>
        <taxon>Oryzinae</taxon>
        <taxon>Oryza</taxon>
        <taxon>Oryza meyeriana</taxon>
    </lineage>
</organism>
<gene>
    <name evidence="1" type="ORF">E2562_030353</name>
</gene>
<name>A0A6G1DPV9_9ORYZ</name>
<evidence type="ECO:0000313" key="2">
    <source>
        <dbReference type="Proteomes" id="UP000479710"/>
    </source>
</evidence>
<proteinExistence type="predicted"/>
<sequence length="89" mass="9762">MHRERIRLLDVLEDGDISKFVRQPTGMESLLKTKALHNIALIGSEPNMFRCTPTFTAAPLVCIVAGQDGAALQAATIVDCDHESQQVQE</sequence>
<reference evidence="1 2" key="1">
    <citation type="submission" date="2019-11" db="EMBL/GenBank/DDBJ databases">
        <title>Whole genome sequence of Oryza granulata.</title>
        <authorList>
            <person name="Li W."/>
        </authorList>
    </citation>
    <scope>NUCLEOTIDE SEQUENCE [LARGE SCALE GENOMIC DNA]</scope>
    <source>
        <strain evidence="2">cv. Menghai</strain>
        <tissue evidence="1">Leaf</tissue>
    </source>
</reference>
<protein>
    <submittedName>
        <fullName evidence="1">Uncharacterized protein</fullName>
    </submittedName>
</protein>
<comment type="caution">
    <text evidence="1">The sequence shown here is derived from an EMBL/GenBank/DDBJ whole genome shotgun (WGS) entry which is preliminary data.</text>
</comment>